<evidence type="ECO:0000313" key="7">
    <source>
        <dbReference type="EMBL" id="GAU98180.1"/>
    </source>
</evidence>
<dbReference type="SMART" id="SM00490">
    <property type="entry name" value="HELICc"/>
    <property type="match status" value="1"/>
</dbReference>
<organism evidence="7 8">
    <name type="scientific">Ramazzottius varieornatus</name>
    <name type="common">Water bear</name>
    <name type="synonym">Tardigrade</name>
    <dbReference type="NCBI Taxonomy" id="947166"/>
    <lineage>
        <taxon>Eukaryota</taxon>
        <taxon>Metazoa</taxon>
        <taxon>Ecdysozoa</taxon>
        <taxon>Tardigrada</taxon>
        <taxon>Eutardigrada</taxon>
        <taxon>Parachela</taxon>
        <taxon>Hypsibioidea</taxon>
        <taxon>Ramazzottiidae</taxon>
        <taxon>Ramazzottius</taxon>
    </lineage>
</organism>
<reference evidence="7 8" key="1">
    <citation type="journal article" date="2016" name="Nat. Commun.">
        <title>Extremotolerant tardigrade genome and improved radiotolerance of human cultured cells by tardigrade-unique protein.</title>
        <authorList>
            <person name="Hashimoto T."/>
            <person name="Horikawa D.D."/>
            <person name="Saito Y."/>
            <person name="Kuwahara H."/>
            <person name="Kozuka-Hata H."/>
            <person name="Shin-I T."/>
            <person name="Minakuchi Y."/>
            <person name="Ohishi K."/>
            <person name="Motoyama A."/>
            <person name="Aizu T."/>
            <person name="Enomoto A."/>
            <person name="Kondo K."/>
            <person name="Tanaka S."/>
            <person name="Hara Y."/>
            <person name="Koshikawa S."/>
            <person name="Sagara H."/>
            <person name="Miura T."/>
            <person name="Yokobori S."/>
            <person name="Miyagawa K."/>
            <person name="Suzuki Y."/>
            <person name="Kubo T."/>
            <person name="Oyama M."/>
            <person name="Kohara Y."/>
            <person name="Fujiyama A."/>
            <person name="Arakawa K."/>
            <person name="Katayama T."/>
            <person name="Toyoda A."/>
            <person name="Kunieda T."/>
        </authorList>
    </citation>
    <scope>NUCLEOTIDE SEQUENCE [LARGE SCALE GENOMIC DNA]</scope>
    <source>
        <strain evidence="7 8">YOKOZUNA-1</strain>
    </source>
</reference>
<keyword evidence="8" id="KW-1185">Reference proteome</keyword>
<dbReference type="Proteomes" id="UP000186922">
    <property type="component" value="Unassembled WGS sequence"/>
</dbReference>
<dbReference type="InterPro" id="IPR007502">
    <property type="entry name" value="Helicase-assoc_dom"/>
</dbReference>
<dbReference type="GO" id="GO:0003723">
    <property type="term" value="F:RNA binding"/>
    <property type="evidence" value="ECO:0007669"/>
    <property type="project" value="TreeGrafter"/>
</dbReference>
<evidence type="ECO:0000313" key="8">
    <source>
        <dbReference type="Proteomes" id="UP000186922"/>
    </source>
</evidence>
<dbReference type="InterPro" id="IPR027417">
    <property type="entry name" value="P-loop_NTPase"/>
</dbReference>
<dbReference type="STRING" id="947166.A0A1D1VB88"/>
<dbReference type="GO" id="GO:0004386">
    <property type="term" value="F:helicase activity"/>
    <property type="evidence" value="ECO:0007669"/>
    <property type="project" value="TreeGrafter"/>
</dbReference>
<feature type="domain" description="Helicase ATP-binding" evidence="5">
    <location>
        <begin position="38"/>
        <end position="206"/>
    </location>
</feature>
<dbReference type="GO" id="GO:0005737">
    <property type="term" value="C:cytoplasm"/>
    <property type="evidence" value="ECO:0007669"/>
    <property type="project" value="UniProtKB-SubCell"/>
</dbReference>
<dbReference type="AlphaFoldDB" id="A0A1D1VB88"/>
<name>A0A1D1VB88_RAMVA</name>
<keyword evidence="2" id="KW-0963">Cytoplasm</keyword>
<dbReference type="GO" id="GO:0005524">
    <property type="term" value="F:ATP binding"/>
    <property type="evidence" value="ECO:0007669"/>
    <property type="project" value="UniProtKB-KW"/>
</dbReference>
<dbReference type="Gene3D" id="3.40.50.300">
    <property type="entry name" value="P-loop containing nucleotide triphosphate hydrolases"/>
    <property type="match status" value="2"/>
</dbReference>
<evidence type="ECO:0000256" key="2">
    <source>
        <dbReference type="ARBA" id="ARBA00022490"/>
    </source>
</evidence>
<dbReference type="PROSITE" id="PS51192">
    <property type="entry name" value="HELICASE_ATP_BIND_1"/>
    <property type="match status" value="1"/>
</dbReference>
<evidence type="ECO:0008006" key="9">
    <source>
        <dbReference type="Google" id="ProtNLM"/>
    </source>
</evidence>
<feature type="domain" description="Helicase C-terminal" evidence="6">
    <location>
        <begin position="246"/>
        <end position="422"/>
    </location>
</feature>
<dbReference type="PROSITE" id="PS51194">
    <property type="entry name" value="HELICASE_CTER"/>
    <property type="match status" value="1"/>
</dbReference>
<evidence type="ECO:0000259" key="6">
    <source>
        <dbReference type="PROSITE" id="PS51194"/>
    </source>
</evidence>
<dbReference type="EMBL" id="BDGG01000004">
    <property type="protein sequence ID" value="GAU98180.1"/>
    <property type="molecule type" value="Genomic_DNA"/>
</dbReference>
<keyword evidence="4" id="KW-0067">ATP-binding</keyword>
<dbReference type="PANTHER" id="PTHR18934:SF113">
    <property type="entry name" value="ATP-DEPENDENT RNA HELICASE TDRD9"/>
    <property type="match status" value="1"/>
</dbReference>
<dbReference type="SMART" id="SM00487">
    <property type="entry name" value="DEXDc"/>
    <property type="match status" value="1"/>
</dbReference>
<dbReference type="SUPFAM" id="SSF52540">
    <property type="entry name" value="P-loop containing nucleoside triphosphate hydrolases"/>
    <property type="match status" value="1"/>
</dbReference>
<comment type="caution">
    <text evidence="7">The sequence shown here is derived from an EMBL/GenBank/DDBJ whole genome shotgun (WGS) entry which is preliminary data.</text>
</comment>
<dbReference type="InterPro" id="IPR001650">
    <property type="entry name" value="Helicase_C-like"/>
</dbReference>
<sequence>MMRAKAAYVERDETDLYRNGITELDEKLPIFSHRPAILDAIEKSMVVLVHGATGSGKTTQIPQYILDAGIRKGQLPNIIVTQPRRIAAVSIARHVCHERRWELGGLVGYRIAQDSVSSQQTRILYCTQGVFLEMMKDRNCLSRVTHIVLDEMHEREEEMDLALLLMRKLVLDVAPHHSIKLIVMSATMEIDKFSTYLLNPPVIAIQTRMFSVEEYYLDDLPDTKDISGFSLDVPGILPQIPAEVANLIDKFDDYEEETSSNVKGVVLIFVSGLRDIQDFTKLLIDKAFSSGKQWVVLPLHSTVSRQDQDRVFAELPPDTRRIIVSTNIAESSVTIPDVKYVIDLCLTKQMTRDERSSFTSLRQAWTSKSSCDQRKGRAGRLSEGMVFRMVPRAFFEQLPSHTTPEMLRIPLHRTILRVKVLDIPGRIHEVMADALDPPDAQAVERSVLELMESGALSIPSRWSSSKNLDGQLTSVGRIMSNLPLDIPLSRLVILSIAFGCVEEGIQLAACLASRSFWDVNFGNDRDKYRMKMVWDRGYHSDLLATLNAFQAWERNKSTFRGKVAAEREWCKQYLINYFRINETKLLYDDLYERVERLGLYFPFGAQQKSVGGWDLRAVEGKPEVDAVLLLQLLIAGAFYPNYFLQDAKHNQQSSPDVELEKNALVLTVQPNEPIYAQGVKNWFGRSELPIPAGVEVDEDQGEVRVTFDKDDYFTRSDVPLAVYFCLKLGTFKDGSSTSVRRVIEPPPRITGVLQFQPRQVQIRQTKAPKAEFRPVEFSGPHSNLLLEPNKFHGITRDISYRQIRLSNLSVNSVIINTADNPSLRRMLVSSAVSAAEAGDHLYLEDSTLMPALPGFNDLVILLLAPDITFLVNDKDKVVKYRAGLGTSQPTPSAPGRSFWKDHDIERSFDVDFTRRQIFGMQKMRDAMRLCFEEDMLAHDAWRRTVIPKVQDILRGLLQWWVEEDFAPPMQEPPSFSRFHNRSSAN</sequence>
<evidence type="ECO:0000259" key="5">
    <source>
        <dbReference type="PROSITE" id="PS51192"/>
    </source>
</evidence>
<proteinExistence type="predicted"/>
<protein>
    <recommendedName>
        <fullName evidence="9">RNA helicase</fullName>
    </recommendedName>
</protein>
<dbReference type="CDD" id="cd17917">
    <property type="entry name" value="DEXHc_RHA-like"/>
    <property type="match status" value="1"/>
</dbReference>
<dbReference type="Gene3D" id="1.20.120.1080">
    <property type="match status" value="1"/>
</dbReference>
<dbReference type="InterPro" id="IPR014001">
    <property type="entry name" value="Helicase_ATP-bd"/>
</dbReference>
<evidence type="ECO:0000256" key="3">
    <source>
        <dbReference type="ARBA" id="ARBA00022741"/>
    </source>
</evidence>
<comment type="subcellular location">
    <subcellularLocation>
        <location evidence="1">Cytoplasm</location>
    </subcellularLocation>
</comment>
<dbReference type="PANTHER" id="PTHR18934">
    <property type="entry name" value="ATP-DEPENDENT RNA HELICASE"/>
    <property type="match status" value="1"/>
</dbReference>
<dbReference type="Pfam" id="PF00270">
    <property type="entry name" value="DEAD"/>
    <property type="match status" value="1"/>
</dbReference>
<evidence type="ECO:0000256" key="4">
    <source>
        <dbReference type="ARBA" id="ARBA00022840"/>
    </source>
</evidence>
<dbReference type="OrthoDB" id="66977at2759"/>
<evidence type="ECO:0000256" key="1">
    <source>
        <dbReference type="ARBA" id="ARBA00004496"/>
    </source>
</evidence>
<dbReference type="SMART" id="SM00847">
    <property type="entry name" value="HA2"/>
    <property type="match status" value="1"/>
</dbReference>
<dbReference type="CDD" id="cd18791">
    <property type="entry name" value="SF2_C_RHA"/>
    <property type="match status" value="1"/>
</dbReference>
<gene>
    <name evidence="7" type="primary">RvY_09360-1</name>
    <name evidence="7" type="synonym">RvY_09360.1</name>
    <name evidence="7" type="ORF">RvY_09360</name>
</gene>
<dbReference type="InterPro" id="IPR011545">
    <property type="entry name" value="DEAD/DEAH_box_helicase_dom"/>
</dbReference>
<keyword evidence="3" id="KW-0547">Nucleotide-binding</keyword>
<dbReference type="Pfam" id="PF00271">
    <property type="entry name" value="Helicase_C"/>
    <property type="match status" value="1"/>
</dbReference>
<accession>A0A1D1VB88</accession>